<organism evidence="2">
    <name type="scientific">uncultured Rubrobacteraceae bacterium</name>
    <dbReference type="NCBI Taxonomy" id="349277"/>
    <lineage>
        <taxon>Bacteria</taxon>
        <taxon>Bacillati</taxon>
        <taxon>Actinomycetota</taxon>
        <taxon>Rubrobacteria</taxon>
        <taxon>Rubrobacterales</taxon>
        <taxon>Rubrobacteraceae</taxon>
        <taxon>environmental samples</taxon>
    </lineage>
</organism>
<dbReference type="EMBL" id="CADCUW010000303">
    <property type="protein sequence ID" value="CAA9419594.1"/>
    <property type="molecule type" value="Genomic_DNA"/>
</dbReference>
<accession>A0A6J4PLC0</accession>
<evidence type="ECO:0000256" key="1">
    <source>
        <dbReference type="SAM" id="MobiDB-lite"/>
    </source>
</evidence>
<proteinExistence type="predicted"/>
<name>A0A6J4PLC0_9ACTN</name>
<reference evidence="2" key="1">
    <citation type="submission" date="2020-02" db="EMBL/GenBank/DDBJ databases">
        <authorList>
            <person name="Meier V. D."/>
        </authorList>
    </citation>
    <scope>NUCLEOTIDE SEQUENCE</scope>
    <source>
        <strain evidence="2">AVDCRST_MAG01</strain>
    </source>
</reference>
<feature type="region of interest" description="Disordered" evidence="1">
    <location>
        <begin position="23"/>
        <end position="51"/>
    </location>
</feature>
<sequence>MPSSWIRDCSSWRKTVASEPQLTASFSARERSRSVTPATRAPETTELRVSA</sequence>
<gene>
    <name evidence="2" type="ORF">AVDCRST_MAG01-01-2169</name>
</gene>
<dbReference type="AlphaFoldDB" id="A0A6J4PLC0"/>
<evidence type="ECO:0000313" key="2">
    <source>
        <dbReference type="EMBL" id="CAA9419594.1"/>
    </source>
</evidence>
<protein>
    <submittedName>
        <fullName evidence="2">Uncharacterized protein</fullName>
    </submittedName>
</protein>